<dbReference type="RefSeq" id="WP_198877664.1">
    <property type="nucleotide sequence ID" value="NZ_JAEKMH010000004.1"/>
</dbReference>
<accession>A0A934J2I2</accession>
<dbReference type="InterPro" id="IPR031482">
    <property type="entry name" value="CBP_BcsN"/>
</dbReference>
<reference evidence="2" key="1">
    <citation type="submission" date="2020-12" db="EMBL/GenBank/DDBJ databases">
        <title>Devosia sp. MSA67 isolated from Mo River.</title>
        <authorList>
            <person name="Ma F."/>
            <person name="Zi Z."/>
        </authorList>
    </citation>
    <scope>NUCLEOTIDE SEQUENCE</scope>
    <source>
        <strain evidence="2">MSA67</strain>
    </source>
</reference>
<dbReference type="Pfam" id="PF17038">
    <property type="entry name" value="CBP_BcsN"/>
    <property type="match status" value="1"/>
</dbReference>
<dbReference type="EMBL" id="JAEKMH010000004">
    <property type="protein sequence ID" value="MBJ3786479.1"/>
    <property type="molecule type" value="Genomic_DNA"/>
</dbReference>
<sequence>MAALGMAAGLAACSSTAELPPQEARVTSPADALIMPPPGGPGIVSVVSIIYSNARHQDIYLETNARSTGENKISVTQFIGKGGDGSDSRLRDVPFTEVNLTEAALAAWPGSGMSVSPYFVQNNYGPFGYAIAKPANGDTCIYAWQRIEPTLKPSGAVDRGAISIRLQLCRRDTSEARLLEIMYQLRLNIAVFPPAGAPAIIGARMAPVRPVGQAGFVEVIPPAPAAPARPAAVRSAAVTPATPTASTVVPPPGAPIVPPPGGSTGASSGTAVPRPPSTSTPPSGSDVTVPSPPSGGN</sequence>
<comment type="caution">
    <text evidence="2">The sequence shown here is derived from an EMBL/GenBank/DDBJ whole genome shotgun (WGS) entry which is preliminary data.</text>
</comment>
<feature type="compositionally biased region" description="Pro residues" evidence="1">
    <location>
        <begin position="249"/>
        <end position="261"/>
    </location>
</feature>
<protein>
    <submittedName>
        <fullName evidence="2">Cellulose biosynthesis protein BcsN</fullName>
    </submittedName>
</protein>
<evidence type="ECO:0000313" key="2">
    <source>
        <dbReference type="EMBL" id="MBJ3786479.1"/>
    </source>
</evidence>
<gene>
    <name evidence="2" type="primary">bcsN</name>
    <name evidence="2" type="ORF">JEQ47_17270</name>
</gene>
<name>A0A934J2I2_9HYPH</name>
<feature type="compositionally biased region" description="Low complexity" evidence="1">
    <location>
        <begin position="280"/>
        <end position="289"/>
    </location>
</feature>
<feature type="region of interest" description="Disordered" evidence="1">
    <location>
        <begin position="242"/>
        <end position="297"/>
    </location>
</feature>
<evidence type="ECO:0000256" key="1">
    <source>
        <dbReference type="SAM" id="MobiDB-lite"/>
    </source>
</evidence>
<keyword evidence="3" id="KW-1185">Reference proteome</keyword>
<evidence type="ECO:0000313" key="3">
    <source>
        <dbReference type="Proteomes" id="UP000602124"/>
    </source>
</evidence>
<dbReference type="Proteomes" id="UP000602124">
    <property type="component" value="Unassembled WGS sequence"/>
</dbReference>
<organism evidence="2 3">
    <name type="scientific">Devosia sediminis</name>
    <dbReference type="NCBI Taxonomy" id="2798801"/>
    <lineage>
        <taxon>Bacteria</taxon>
        <taxon>Pseudomonadati</taxon>
        <taxon>Pseudomonadota</taxon>
        <taxon>Alphaproteobacteria</taxon>
        <taxon>Hyphomicrobiales</taxon>
        <taxon>Devosiaceae</taxon>
        <taxon>Devosia</taxon>
    </lineage>
</organism>
<dbReference type="AlphaFoldDB" id="A0A934J2I2"/>
<proteinExistence type="predicted"/>